<feature type="chain" id="PRO_5017471173" description="Pentraxin family member" evidence="10">
    <location>
        <begin position="16"/>
        <end position="224"/>
    </location>
</feature>
<comment type="similarity">
    <text evidence="7 9">Belongs to the pentraxin family.</text>
</comment>
<evidence type="ECO:0000256" key="7">
    <source>
        <dbReference type="ARBA" id="ARBA00038102"/>
    </source>
</evidence>
<evidence type="ECO:0000256" key="1">
    <source>
        <dbReference type="ARBA" id="ARBA00004613"/>
    </source>
</evidence>
<comment type="cofactor">
    <cofactor evidence="9">
        <name>Ca(2+)</name>
        <dbReference type="ChEBI" id="CHEBI:29108"/>
    </cofactor>
    <text evidence="9">Binds 2 calcium ions per subunit.</text>
</comment>
<proteinExistence type="inferred from homology"/>
<comment type="subunit">
    <text evidence="9">Homopentamer. Pentaxin (or pentraxin) have a discoid arrangement of 5 non-covalently bound subunits.</text>
</comment>
<dbReference type="Pfam" id="PF00354">
    <property type="entry name" value="Pentaxin"/>
    <property type="match status" value="1"/>
</dbReference>
<feature type="domain" description="Pentraxin (PTX)" evidence="11">
    <location>
        <begin position="21"/>
        <end position="223"/>
    </location>
</feature>
<dbReference type="Proteomes" id="UP000261480">
    <property type="component" value="Unplaced"/>
</dbReference>
<dbReference type="Ensembl" id="ENSPMET00000025991.1">
    <property type="protein sequence ID" value="ENSPMEP00000032265.1"/>
    <property type="gene ID" value="ENSPMEG00000020016.1"/>
</dbReference>
<reference evidence="12" key="2">
    <citation type="submission" date="2025-09" db="UniProtKB">
        <authorList>
            <consortium name="Ensembl"/>
        </authorList>
    </citation>
    <scope>IDENTIFICATION</scope>
</reference>
<evidence type="ECO:0000256" key="4">
    <source>
        <dbReference type="ARBA" id="ARBA00022729"/>
    </source>
</evidence>
<sequence>YQMLLLLLLVASCAAIPQNLSDKMFTFPQETNTAHVRLTTSRQNLQAVTVCLRFFTDLKRHHSLFSLALPSFDNAFLLFKSANLDSFQMWVRSMAANFEGLDFKLNKWQSVCATWDAASGLAQLWVDGKPSSRKFTSSGSNINGPIIIALGQEQDSHGGGFDAKQSFVGMMSDLHMWDYKLSPCEIRKYTNGRGYANGNVLNWNSLEFQIIGRVLIENQQNTCQ</sequence>
<feature type="signal peptide" evidence="10">
    <location>
        <begin position="1"/>
        <end position="15"/>
    </location>
</feature>
<evidence type="ECO:0000256" key="10">
    <source>
        <dbReference type="SAM" id="SignalP"/>
    </source>
</evidence>
<comment type="subcellular location">
    <subcellularLocation>
        <location evidence="1 9">Secreted</location>
    </subcellularLocation>
</comment>
<protein>
    <recommendedName>
        <fullName evidence="9">Pentraxin family member</fullName>
    </recommendedName>
</protein>
<dbReference type="PROSITE" id="PS51828">
    <property type="entry name" value="PTX_2"/>
    <property type="match status" value="1"/>
</dbReference>
<dbReference type="PANTHER" id="PTHR45869">
    <property type="entry name" value="C-REACTIVE PROTEIN-RELATED"/>
    <property type="match status" value="1"/>
</dbReference>
<dbReference type="Gene3D" id="2.60.120.200">
    <property type="match status" value="1"/>
</dbReference>
<evidence type="ECO:0000256" key="2">
    <source>
        <dbReference type="ARBA" id="ARBA00022525"/>
    </source>
</evidence>
<keyword evidence="4 10" id="KW-0732">Signal</keyword>
<evidence type="ECO:0000313" key="13">
    <source>
        <dbReference type="Proteomes" id="UP000261480"/>
    </source>
</evidence>
<dbReference type="InterPro" id="IPR001759">
    <property type="entry name" value="PTX_dom"/>
</dbReference>
<keyword evidence="5 9" id="KW-0106">Calcium</keyword>
<keyword evidence="3 9" id="KW-0479">Metal-binding</keyword>
<dbReference type="PRINTS" id="PR00895">
    <property type="entry name" value="PENTAXIN"/>
</dbReference>
<dbReference type="AlphaFoldDB" id="A0A3B3YZ34"/>
<comment type="caution">
    <text evidence="8">Lacks conserved residue(s) required for the propagation of feature annotation.</text>
</comment>
<keyword evidence="13" id="KW-1185">Reference proteome</keyword>
<keyword evidence="2" id="KW-0964">Secreted</keyword>
<evidence type="ECO:0000256" key="8">
    <source>
        <dbReference type="PROSITE-ProRule" id="PRU01172"/>
    </source>
</evidence>
<evidence type="ECO:0000256" key="3">
    <source>
        <dbReference type="ARBA" id="ARBA00022723"/>
    </source>
</evidence>
<dbReference type="FunFam" id="2.60.120.200:FF:000070">
    <property type="entry name" value="Serum amyloid P-component"/>
    <property type="match status" value="1"/>
</dbReference>
<name>A0A3B3YZ34_9TELE</name>
<evidence type="ECO:0000256" key="5">
    <source>
        <dbReference type="ARBA" id="ARBA00022837"/>
    </source>
</evidence>
<evidence type="ECO:0000259" key="11">
    <source>
        <dbReference type="PROSITE" id="PS51828"/>
    </source>
</evidence>
<evidence type="ECO:0000256" key="9">
    <source>
        <dbReference type="RuleBase" id="RU362112"/>
    </source>
</evidence>
<dbReference type="GO" id="GO:0005576">
    <property type="term" value="C:extracellular region"/>
    <property type="evidence" value="ECO:0007669"/>
    <property type="project" value="UniProtKB-SubCell"/>
</dbReference>
<dbReference type="PANTHER" id="PTHR45869:SF7">
    <property type="entry name" value="C-REACTIVE PROTEIN"/>
    <property type="match status" value="1"/>
</dbReference>
<evidence type="ECO:0000313" key="12">
    <source>
        <dbReference type="Ensembl" id="ENSPMEP00000032265.1"/>
    </source>
</evidence>
<dbReference type="STRING" id="48701.ENSPMEP00000032265"/>
<keyword evidence="6" id="KW-1015">Disulfide bond</keyword>
<dbReference type="GO" id="GO:0046872">
    <property type="term" value="F:metal ion binding"/>
    <property type="evidence" value="ECO:0007669"/>
    <property type="project" value="UniProtKB-KW"/>
</dbReference>
<dbReference type="InterPro" id="IPR013320">
    <property type="entry name" value="ConA-like_dom_sf"/>
</dbReference>
<dbReference type="SMART" id="SM00159">
    <property type="entry name" value="PTX"/>
    <property type="match status" value="1"/>
</dbReference>
<evidence type="ECO:0000256" key="6">
    <source>
        <dbReference type="ARBA" id="ARBA00023157"/>
    </source>
</evidence>
<dbReference type="InterPro" id="IPR051005">
    <property type="entry name" value="Pentraxin_domain"/>
</dbReference>
<reference evidence="12" key="1">
    <citation type="submission" date="2025-08" db="UniProtKB">
        <authorList>
            <consortium name="Ensembl"/>
        </authorList>
    </citation>
    <scope>IDENTIFICATION</scope>
</reference>
<dbReference type="SUPFAM" id="SSF49899">
    <property type="entry name" value="Concanavalin A-like lectins/glucanases"/>
    <property type="match status" value="1"/>
</dbReference>
<organism evidence="12 13">
    <name type="scientific">Poecilia mexicana</name>
    <dbReference type="NCBI Taxonomy" id="48701"/>
    <lineage>
        <taxon>Eukaryota</taxon>
        <taxon>Metazoa</taxon>
        <taxon>Chordata</taxon>
        <taxon>Craniata</taxon>
        <taxon>Vertebrata</taxon>
        <taxon>Euteleostomi</taxon>
        <taxon>Actinopterygii</taxon>
        <taxon>Neopterygii</taxon>
        <taxon>Teleostei</taxon>
        <taxon>Neoteleostei</taxon>
        <taxon>Acanthomorphata</taxon>
        <taxon>Ovalentaria</taxon>
        <taxon>Atherinomorphae</taxon>
        <taxon>Cyprinodontiformes</taxon>
        <taxon>Poeciliidae</taxon>
        <taxon>Poeciliinae</taxon>
        <taxon>Poecilia</taxon>
    </lineage>
</organism>
<accession>A0A3B3YZ34</accession>